<evidence type="ECO:0000313" key="2">
    <source>
        <dbReference type="Proteomes" id="UP000236732"/>
    </source>
</evidence>
<dbReference type="Proteomes" id="UP000236732">
    <property type="component" value="Unassembled WGS sequence"/>
</dbReference>
<protein>
    <submittedName>
        <fullName evidence="1">Uncharacterized protein</fullName>
    </submittedName>
</protein>
<dbReference type="EMBL" id="FNVT01000003">
    <property type="protein sequence ID" value="SEG64758.1"/>
    <property type="molecule type" value="Genomic_DNA"/>
</dbReference>
<name>A0A1H6BVN8_9ACTN</name>
<sequence length="31" mass="3718">MLIRFEVANFRSMRDPVELSMVAVDRHRVRS</sequence>
<organism evidence="1 2">
    <name type="scientific">Nonomuraea solani</name>
    <dbReference type="NCBI Taxonomy" id="1144553"/>
    <lineage>
        <taxon>Bacteria</taxon>
        <taxon>Bacillati</taxon>
        <taxon>Actinomycetota</taxon>
        <taxon>Actinomycetes</taxon>
        <taxon>Streptosporangiales</taxon>
        <taxon>Streptosporangiaceae</taxon>
        <taxon>Nonomuraea</taxon>
    </lineage>
</organism>
<proteinExistence type="predicted"/>
<gene>
    <name evidence="1" type="ORF">SAMN05444920_103693</name>
</gene>
<accession>A0A1H6BVN8</accession>
<dbReference type="AlphaFoldDB" id="A0A1H6BVN8"/>
<evidence type="ECO:0000313" key="1">
    <source>
        <dbReference type="EMBL" id="SEG64758.1"/>
    </source>
</evidence>
<keyword evidence="2" id="KW-1185">Reference proteome</keyword>
<reference evidence="1 2" key="1">
    <citation type="submission" date="2016-10" db="EMBL/GenBank/DDBJ databases">
        <authorList>
            <person name="de Groot N.N."/>
        </authorList>
    </citation>
    <scope>NUCLEOTIDE SEQUENCE [LARGE SCALE GENOMIC DNA]</scope>
    <source>
        <strain evidence="1 2">CGMCC 4.7037</strain>
    </source>
</reference>